<proteinExistence type="predicted"/>
<feature type="transmembrane region" description="Helical" evidence="2">
    <location>
        <begin position="106"/>
        <end position="131"/>
    </location>
</feature>
<reference evidence="3 4" key="1">
    <citation type="submission" date="2024-04" db="EMBL/GenBank/DDBJ databases">
        <title>Isolation of an actinomycete strain from pig manure.</title>
        <authorList>
            <person name="Gong T."/>
            <person name="Yu Z."/>
            <person name="An M."/>
            <person name="Wei C."/>
            <person name="Yang W."/>
            <person name="Liu L."/>
        </authorList>
    </citation>
    <scope>NUCLEOTIDE SEQUENCE [LARGE SCALE GENOMIC DNA]</scope>
    <source>
        <strain evidence="3 4">ZF39</strain>
    </source>
</reference>
<evidence type="ECO:0000313" key="4">
    <source>
        <dbReference type="Proteomes" id="UP001442841"/>
    </source>
</evidence>
<feature type="transmembrane region" description="Helical" evidence="2">
    <location>
        <begin position="138"/>
        <end position="161"/>
    </location>
</feature>
<feature type="region of interest" description="Disordered" evidence="1">
    <location>
        <begin position="1"/>
        <end position="42"/>
    </location>
</feature>
<gene>
    <name evidence="3" type="ORF">AADG42_08955</name>
</gene>
<evidence type="ECO:0008006" key="5">
    <source>
        <dbReference type="Google" id="ProtNLM"/>
    </source>
</evidence>
<name>A0ABZ3FRQ0_9ACTN</name>
<evidence type="ECO:0000313" key="3">
    <source>
        <dbReference type="EMBL" id="XAN07414.1"/>
    </source>
</evidence>
<evidence type="ECO:0000256" key="1">
    <source>
        <dbReference type="SAM" id="MobiDB-lite"/>
    </source>
</evidence>
<keyword evidence="4" id="KW-1185">Reference proteome</keyword>
<feature type="transmembrane region" description="Helical" evidence="2">
    <location>
        <begin position="192"/>
        <end position="211"/>
    </location>
</feature>
<evidence type="ECO:0000256" key="2">
    <source>
        <dbReference type="SAM" id="Phobius"/>
    </source>
</evidence>
<keyword evidence="2" id="KW-1133">Transmembrane helix</keyword>
<sequence length="228" mass="24081">MSERLNGFSPGEEPEGEPLLEGLTVAPPPSVQHDGDAVTTGTIPVVADPKPSRRPVRTPLARWLLIMAAICVAVGALAGAVWALVVPLTLYRVQDDGRATTTERGLAGYIAGDAWFVVIGVVLGVAIGLWCWRWFGGLGWPAAVIAVLASTATGLVCWWVGWMIGPGPIEARLALAEAGQELPIELTVRGHAAVLAWPFAALLVLMLISAVSPDPEETRRVTRDKGVS</sequence>
<dbReference type="RefSeq" id="WP_425308871.1">
    <property type="nucleotide sequence ID" value="NZ_CP154795.1"/>
</dbReference>
<protein>
    <recommendedName>
        <fullName evidence="5">DUF2567 domain-containing protein</fullName>
    </recommendedName>
</protein>
<keyword evidence="2" id="KW-0812">Transmembrane</keyword>
<dbReference type="EMBL" id="CP154795">
    <property type="protein sequence ID" value="XAN07414.1"/>
    <property type="molecule type" value="Genomic_DNA"/>
</dbReference>
<dbReference type="Proteomes" id="UP001442841">
    <property type="component" value="Chromosome"/>
</dbReference>
<keyword evidence="2" id="KW-0472">Membrane</keyword>
<feature type="transmembrane region" description="Helical" evidence="2">
    <location>
        <begin position="63"/>
        <end position="86"/>
    </location>
</feature>
<organism evidence="3 4">
    <name type="scientific">Ammonicoccus fulvus</name>
    <dbReference type="NCBI Taxonomy" id="3138240"/>
    <lineage>
        <taxon>Bacteria</taxon>
        <taxon>Bacillati</taxon>
        <taxon>Actinomycetota</taxon>
        <taxon>Actinomycetes</taxon>
        <taxon>Propionibacteriales</taxon>
        <taxon>Propionibacteriaceae</taxon>
        <taxon>Ammonicoccus</taxon>
    </lineage>
</organism>
<accession>A0ABZ3FRQ0</accession>